<evidence type="ECO:0000313" key="1">
    <source>
        <dbReference type="EMBL" id="MBA5776741.1"/>
    </source>
</evidence>
<accession>A0A839ABE1</accession>
<dbReference type="InterPro" id="IPR008949">
    <property type="entry name" value="Isoprenoid_synthase_dom_sf"/>
</dbReference>
<organism evidence="1 2">
    <name type="scientific">Stappia albiluteola</name>
    <dbReference type="NCBI Taxonomy" id="2758565"/>
    <lineage>
        <taxon>Bacteria</taxon>
        <taxon>Pseudomonadati</taxon>
        <taxon>Pseudomonadota</taxon>
        <taxon>Alphaproteobacteria</taxon>
        <taxon>Hyphomicrobiales</taxon>
        <taxon>Stappiaceae</taxon>
        <taxon>Stappia</taxon>
    </lineage>
</organism>
<comment type="caution">
    <text evidence="1">The sequence shown here is derived from an EMBL/GenBank/DDBJ whole genome shotgun (WGS) entry which is preliminary data.</text>
</comment>
<dbReference type="GO" id="GO:0016765">
    <property type="term" value="F:transferase activity, transferring alkyl or aryl (other than methyl) groups"/>
    <property type="evidence" value="ECO:0007669"/>
    <property type="project" value="UniProtKB-ARBA"/>
</dbReference>
<name>A0A839ABE1_9HYPH</name>
<dbReference type="SUPFAM" id="SSF48576">
    <property type="entry name" value="Terpenoid synthases"/>
    <property type="match status" value="1"/>
</dbReference>
<dbReference type="Proteomes" id="UP000541109">
    <property type="component" value="Unassembled WGS sequence"/>
</dbReference>
<sequence length="284" mass="31881">MQGADKHCQELVREADRDRYLSALFAPEEPRRALMALYAFNAEVARIREIVSDPLPGEIRLQWWRDVLEGNGHGETEHHPVAAEVLRAIERYNLPVKALTNLIDARIFDLYDDPMPSLTDLEGYAGETSSSLIQLGAIILARGEDPGTAEIAGHAGVAYALTGLMRALPIHASRRQMYLPADLIAKYGVDQESVFRGETSKELKALLGELRTKALDHLLQTRSMIAAVPRCVVPAFLPVCLVEPHLRNLEKNGYDPLRNISEISQLKRQWFLWRAWRKASKVAV</sequence>
<gene>
    <name evidence="1" type="ORF">H2509_06320</name>
</gene>
<dbReference type="Gene3D" id="1.10.600.10">
    <property type="entry name" value="Farnesyl Diphosphate Synthase"/>
    <property type="match status" value="1"/>
</dbReference>
<dbReference type="EMBL" id="JACFXV010000043">
    <property type="protein sequence ID" value="MBA5776741.1"/>
    <property type="molecule type" value="Genomic_DNA"/>
</dbReference>
<keyword evidence="2" id="KW-1185">Reference proteome</keyword>
<dbReference type="InterPro" id="IPR002060">
    <property type="entry name" value="Squ/phyt_synthse"/>
</dbReference>
<evidence type="ECO:0000313" key="2">
    <source>
        <dbReference type="Proteomes" id="UP000541109"/>
    </source>
</evidence>
<dbReference type="PANTHER" id="PTHR31480">
    <property type="entry name" value="BIFUNCTIONAL LYCOPENE CYCLASE/PHYTOENE SYNTHASE"/>
    <property type="match status" value="1"/>
</dbReference>
<dbReference type="RefSeq" id="WP_182163403.1">
    <property type="nucleotide sequence ID" value="NZ_JACFXV010000043.1"/>
</dbReference>
<dbReference type="AlphaFoldDB" id="A0A839ABE1"/>
<proteinExistence type="predicted"/>
<protein>
    <submittedName>
        <fullName evidence="1">Squalene/phytoene synthase family protein</fullName>
    </submittedName>
</protein>
<dbReference type="Pfam" id="PF00494">
    <property type="entry name" value="SQS_PSY"/>
    <property type="match status" value="1"/>
</dbReference>
<reference evidence="1 2" key="1">
    <citation type="submission" date="2020-07" db="EMBL/GenBank/DDBJ databases">
        <title>Stappia sp., F7233, whole genome shotgun sequencing project.</title>
        <authorList>
            <person name="Jiang S."/>
            <person name="Liu Z.W."/>
            <person name="Du Z.J."/>
        </authorList>
    </citation>
    <scope>NUCLEOTIDE SEQUENCE [LARGE SCALE GENOMIC DNA]</scope>
    <source>
        <strain evidence="1 2">F7233</strain>
    </source>
</reference>